<reference evidence="2 3" key="1">
    <citation type="submission" date="2019-05" db="EMBL/GenBank/DDBJ databases">
        <title>Another draft genome of Portunus trituberculatus and its Hox gene families provides insights of decapod evolution.</title>
        <authorList>
            <person name="Jeong J.-H."/>
            <person name="Song I."/>
            <person name="Kim S."/>
            <person name="Choi T."/>
            <person name="Kim D."/>
            <person name="Ryu S."/>
            <person name="Kim W."/>
        </authorList>
    </citation>
    <scope>NUCLEOTIDE SEQUENCE [LARGE SCALE GENOMIC DNA]</scope>
    <source>
        <tissue evidence="2">Muscle</tissue>
    </source>
</reference>
<name>A0A5B7IXH7_PORTR</name>
<accession>A0A5B7IXH7</accession>
<gene>
    <name evidence="2" type="ORF">E2C01_085309</name>
</gene>
<keyword evidence="1" id="KW-0812">Transmembrane</keyword>
<dbReference type="EMBL" id="VSRR010083997">
    <property type="protein sequence ID" value="MPC90331.1"/>
    <property type="molecule type" value="Genomic_DNA"/>
</dbReference>
<feature type="transmembrane region" description="Helical" evidence="1">
    <location>
        <begin position="35"/>
        <end position="56"/>
    </location>
</feature>
<evidence type="ECO:0000313" key="2">
    <source>
        <dbReference type="EMBL" id="MPC90331.1"/>
    </source>
</evidence>
<organism evidence="2 3">
    <name type="scientific">Portunus trituberculatus</name>
    <name type="common">Swimming crab</name>
    <name type="synonym">Neptunus trituberculatus</name>
    <dbReference type="NCBI Taxonomy" id="210409"/>
    <lineage>
        <taxon>Eukaryota</taxon>
        <taxon>Metazoa</taxon>
        <taxon>Ecdysozoa</taxon>
        <taxon>Arthropoda</taxon>
        <taxon>Crustacea</taxon>
        <taxon>Multicrustacea</taxon>
        <taxon>Malacostraca</taxon>
        <taxon>Eumalacostraca</taxon>
        <taxon>Eucarida</taxon>
        <taxon>Decapoda</taxon>
        <taxon>Pleocyemata</taxon>
        <taxon>Brachyura</taxon>
        <taxon>Eubrachyura</taxon>
        <taxon>Portunoidea</taxon>
        <taxon>Portunidae</taxon>
        <taxon>Portuninae</taxon>
        <taxon>Portunus</taxon>
    </lineage>
</organism>
<dbReference type="AlphaFoldDB" id="A0A5B7IXH7"/>
<dbReference type="Proteomes" id="UP000324222">
    <property type="component" value="Unassembled WGS sequence"/>
</dbReference>
<evidence type="ECO:0000313" key="3">
    <source>
        <dbReference type="Proteomes" id="UP000324222"/>
    </source>
</evidence>
<proteinExistence type="predicted"/>
<keyword evidence="1" id="KW-1133">Transmembrane helix</keyword>
<keyword evidence="1" id="KW-0472">Membrane</keyword>
<protein>
    <submittedName>
        <fullName evidence="2">Uncharacterized protein</fullName>
    </submittedName>
</protein>
<comment type="caution">
    <text evidence="2">The sequence shown here is derived from an EMBL/GenBank/DDBJ whole genome shotgun (WGS) entry which is preliminary data.</text>
</comment>
<sequence>MALNASLGTGWCLLQLEEEEEEEEEDGFMSSGGCILSSIASNIAGLLVLPHAAALYNRILLASRTMYAISLSRCPCRRPPVASPSLPHESRFRPLIHHYH</sequence>
<evidence type="ECO:0000256" key="1">
    <source>
        <dbReference type="SAM" id="Phobius"/>
    </source>
</evidence>
<keyword evidence="3" id="KW-1185">Reference proteome</keyword>